<feature type="chain" id="PRO_5046947930" evidence="3">
    <location>
        <begin position="24"/>
        <end position="1017"/>
    </location>
</feature>
<dbReference type="RefSeq" id="WP_370562622.1">
    <property type="nucleotide sequence ID" value="NZ_JBFWIB010000002.1"/>
</dbReference>
<evidence type="ECO:0000256" key="2">
    <source>
        <dbReference type="ARBA" id="ARBA00022801"/>
    </source>
</evidence>
<evidence type="ECO:0000256" key="3">
    <source>
        <dbReference type="SAM" id="SignalP"/>
    </source>
</evidence>
<comment type="caution">
    <text evidence="5">The sequence shown here is derived from an EMBL/GenBank/DDBJ whole genome shotgun (WGS) entry which is preliminary data.</text>
</comment>
<reference evidence="5 6" key="1">
    <citation type="submission" date="2024-07" db="EMBL/GenBank/DDBJ databases">
        <title>Luteimonas salilacus sp. nov., isolated from the shore soil of Salt Lake in Tibet of China.</title>
        <authorList>
            <person name="Zhang X."/>
            <person name="Li A."/>
        </authorList>
    </citation>
    <scope>NUCLEOTIDE SEQUENCE [LARGE SCALE GENOMIC DNA]</scope>
    <source>
        <strain evidence="5 6">B3-2-R+30</strain>
    </source>
</reference>
<dbReference type="SUPFAM" id="SSF49785">
    <property type="entry name" value="Galactose-binding domain-like"/>
    <property type="match status" value="1"/>
</dbReference>
<gene>
    <name evidence="5" type="ORF">AB6713_04685</name>
</gene>
<dbReference type="Pfam" id="PF17132">
    <property type="entry name" value="Glyco_hydro_106"/>
    <property type="match status" value="1"/>
</dbReference>
<dbReference type="Proteomes" id="UP001566331">
    <property type="component" value="Unassembled WGS sequence"/>
</dbReference>
<protein>
    <submittedName>
        <fullName evidence="5">Glycosyl hydrolase</fullName>
    </submittedName>
</protein>
<dbReference type="PANTHER" id="PTHR43817:SF1">
    <property type="entry name" value="HYDROLASE, FAMILY 43, PUTATIVE (AFU_ORTHOLOGUE AFUA_3G01660)-RELATED"/>
    <property type="match status" value="1"/>
</dbReference>
<dbReference type="Pfam" id="PF22666">
    <property type="entry name" value="Glyco_hydro_2_N2"/>
    <property type="match status" value="1"/>
</dbReference>
<keyword evidence="1 3" id="KW-0732">Signal</keyword>
<evidence type="ECO:0000259" key="4">
    <source>
        <dbReference type="Pfam" id="PF22666"/>
    </source>
</evidence>
<dbReference type="Gene3D" id="2.60.120.260">
    <property type="entry name" value="Galactose-binding domain-like"/>
    <property type="match status" value="1"/>
</dbReference>
<dbReference type="InterPro" id="IPR054593">
    <property type="entry name" value="Beta-mannosidase-like_N2"/>
</dbReference>
<evidence type="ECO:0000256" key="1">
    <source>
        <dbReference type="ARBA" id="ARBA00022729"/>
    </source>
</evidence>
<sequence length="1017" mass="111861">MSVSPWMAVGLAAMLLASCRPLAANELEAGFASPPREARPLGWWHWINGNVTIEGIDADLAAAKAAGMGGVQMFDVEMYAPEGPVRYGSEQWFAHVRHAIRQAAALGLEFHAMNTPGWSASGGPWVTPERSMKRLVWSETNVSGGDLSLPLPRPDLAPAYPERTVPMEPYFVDVAVVAVPETAERIAEFEAKAGWGSRPVTRDTRVLPGIPPDRVIVLSGRMDAAGRLTASLPPGEWTILRFGYTTTGKTNHPAVPEGHGLEIDKLDPEAVAFQFERSLGRMIREAGPLAGSTFDGILFDSFEGGFQNWTAAMPHAFARRKGYALLPWLPVLAGRVVGSVEKSEAVLWDFRQVIEEMFAEHYFGTMHRLAASHGMKIYSESQGGPITPMSANRHVDVPMNEFWMPDVAPRAAKIRMTTSAATFLGRRMVAAEAFTSRPEHGRYRNTPASLKRVGDHAFALGLNRFALHSFTHQPVTAAAPGFALGRYGAHFGRLNTWWPYAGAWIDYLSRSQFLLQQGHRVADVCFLVDEDLGYALPDVVETSLPGYDLEVAYPADVLAMSVRDGGVLEHPEGASFRLLVTPEMSKGWVAGIATLRKLAQLVEAGATLAGSHPLAPAGLGDLEHREEFDRLVGALWGGLPARGFKAVGAGKVYAGLTPLEILRAEGVGPDLRWEAPMEQLRFIHRRTSDADIYFVFNDSDRPREARLEVRQPGRLPEIWDPARGARADAPMFASTASGVTVPVQLEPWESTFLVFRKPLPPRWISDAGAASLNLADRPGTLLTQDRSVQLHLSDRSRRDVRLPVLPAPVPVEGAWEIEFPKLGGSARFRRVEELASWTEDPDPAVRHHSGTAIYRTRFDLPRQPAGAVAILDLGRVADIARVMVNGHDAGIAWNPPFRLDVTRYLHPGANRLEIHVANRWINRLIGDEAVAVDVEYQKKGTSPFTDGRLLTLPAWIYRPEARHEWPRSSFTTWKHYEADSPLVPSGLLGPVRIEWWQPVPKADEVLKRLPAIAGSGS</sequence>
<proteinExistence type="predicted"/>
<keyword evidence="6" id="KW-1185">Reference proteome</keyword>
<dbReference type="PANTHER" id="PTHR43817">
    <property type="entry name" value="GLYCOSYL HYDROLASE"/>
    <property type="match status" value="1"/>
</dbReference>
<dbReference type="NCBIfam" id="NF045579">
    <property type="entry name" value="rhamnoside_JR"/>
    <property type="match status" value="1"/>
</dbReference>
<feature type="signal peptide" evidence="3">
    <location>
        <begin position="1"/>
        <end position="23"/>
    </location>
</feature>
<evidence type="ECO:0000313" key="5">
    <source>
        <dbReference type="EMBL" id="MEZ0473913.1"/>
    </source>
</evidence>
<keyword evidence="2 5" id="KW-0378">Hydrolase</keyword>
<dbReference type="EMBL" id="JBFWIC010000004">
    <property type="protein sequence ID" value="MEZ0473913.1"/>
    <property type="molecule type" value="Genomic_DNA"/>
</dbReference>
<evidence type="ECO:0000313" key="6">
    <source>
        <dbReference type="Proteomes" id="UP001566331"/>
    </source>
</evidence>
<dbReference type="GO" id="GO:0016787">
    <property type="term" value="F:hydrolase activity"/>
    <property type="evidence" value="ECO:0007669"/>
    <property type="project" value="UniProtKB-KW"/>
</dbReference>
<feature type="domain" description="Beta-mannosidase-like galactose-binding" evidence="4">
    <location>
        <begin position="851"/>
        <end position="921"/>
    </location>
</feature>
<accession>A0ABV4HNZ2</accession>
<dbReference type="InterPro" id="IPR008979">
    <property type="entry name" value="Galactose-bd-like_sf"/>
</dbReference>
<organism evidence="5 6">
    <name type="scientific">Luteimonas salinilitoris</name>
    <dbReference type="NCBI Taxonomy" id="3237697"/>
    <lineage>
        <taxon>Bacteria</taxon>
        <taxon>Pseudomonadati</taxon>
        <taxon>Pseudomonadota</taxon>
        <taxon>Gammaproteobacteria</taxon>
        <taxon>Lysobacterales</taxon>
        <taxon>Lysobacteraceae</taxon>
        <taxon>Luteimonas</taxon>
    </lineage>
</organism>
<name>A0ABV4HNZ2_9GAMM</name>